<evidence type="ECO:0000313" key="2">
    <source>
        <dbReference type="EMBL" id="RCW45318.1"/>
    </source>
</evidence>
<accession>A0A368VX51</accession>
<dbReference type="Pfam" id="PF19054">
    <property type="entry name" value="DUF5753"/>
    <property type="match status" value="1"/>
</dbReference>
<dbReference type="PROSITE" id="PS50943">
    <property type="entry name" value="HTH_CROC1"/>
    <property type="match status" value="1"/>
</dbReference>
<dbReference type="AlphaFoldDB" id="A0A368VX51"/>
<dbReference type="Pfam" id="PF13560">
    <property type="entry name" value="HTH_31"/>
    <property type="match status" value="1"/>
</dbReference>
<dbReference type="Proteomes" id="UP000253495">
    <property type="component" value="Unassembled WGS sequence"/>
</dbReference>
<organism evidence="2 3">
    <name type="scientific">Halopolyspora algeriensis</name>
    <dbReference type="NCBI Taxonomy" id="1500506"/>
    <lineage>
        <taxon>Bacteria</taxon>
        <taxon>Bacillati</taxon>
        <taxon>Actinomycetota</taxon>
        <taxon>Actinomycetes</taxon>
        <taxon>Actinomycetes incertae sedis</taxon>
        <taxon>Halopolyspora</taxon>
    </lineage>
</organism>
<protein>
    <submittedName>
        <fullName evidence="2">Helix-turn-helix protein</fullName>
    </submittedName>
</protein>
<dbReference type="InterPro" id="IPR043917">
    <property type="entry name" value="DUF5753"/>
</dbReference>
<evidence type="ECO:0000313" key="3">
    <source>
        <dbReference type="Proteomes" id="UP000253495"/>
    </source>
</evidence>
<name>A0A368VX51_9ACTN</name>
<dbReference type="SUPFAM" id="SSF47413">
    <property type="entry name" value="lambda repressor-like DNA-binding domains"/>
    <property type="match status" value="1"/>
</dbReference>
<dbReference type="Gene3D" id="1.10.260.40">
    <property type="entry name" value="lambda repressor-like DNA-binding domains"/>
    <property type="match status" value="1"/>
</dbReference>
<dbReference type="InterPro" id="IPR001387">
    <property type="entry name" value="Cro/C1-type_HTH"/>
</dbReference>
<dbReference type="CDD" id="cd00093">
    <property type="entry name" value="HTH_XRE"/>
    <property type="match status" value="1"/>
</dbReference>
<reference evidence="2 3" key="1">
    <citation type="submission" date="2018-07" db="EMBL/GenBank/DDBJ databases">
        <title>Genomic Encyclopedia of Type Strains, Phase III (KMG-III): the genomes of soil and plant-associated and newly described type strains.</title>
        <authorList>
            <person name="Whitman W."/>
        </authorList>
    </citation>
    <scope>NUCLEOTIDE SEQUENCE [LARGE SCALE GENOMIC DNA]</scope>
    <source>
        <strain evidence="2 3">CECT 8575</strain>
    </source>
</reference>
<keyword evidence="3" id="KW-1185">Reference proteome</keyword>
<dbReference type="GO" id="GO:0003677">
    <property type="term" value="F:DNA binding"/>
    <property type="evidence" value="ECO:0007669"/>
    <property type="project" value="InterPro"/>
</dbReference>
<gene>
    <name evidence="2" type="ORF">DFQ14_103289</name>
</gene>
<sequence>MCRLLLGRELRQLREAAGINRDELTTSTKWQPSKISRIEQGQATLQAAELERLLELFQPPAADAERVRSLAAQARKRGSFGKVPDWSRQYLGLESDADALMTWDSELIPGLVQTEEYARAIVSTSVVVAPADIDQTVQARLRRQSLVTRSDPPQLNIILGEAALRREVGGADVLRRQLEHLRSVATLPHVTLQILPFTSGEHAAMGTSFTLLRLELEDATFTYAYLESLTRADCLDGAQHVEVYQMVIERLRIAAMGQRETLTALDRAISDLTSRSPA</sequence>
<feature type="domain" description="HTH cro/C1-type" evidence="1">
    <location>
        <begin position="10"/>
        <end position="64"/>
    </location>
</feature>
<evidence type="ECO:0000259" key="1">
    <source>
        <dbReference type="PROSITE" id="PS50943"/>
    </source>
</evidence>
<proteinExistence type="predicted"/>
<dbReference type="InterPro" id="IPR010982">
    <property type="entry name" value="Lambda_DNA-bd_dom_sf"/>
</dbReference>
<dbReference type="EMBL" id="QPJC01000003">
    <property type="protein sequence ID" value="RCW45318.1"/>
    <property type="molecule type" value="Genomic_DNA"/>
</dbReference>
<comment type="caution">
    <text evidence="2">The sequence shown here is derived from an EMBL/GenBank/DDBJ whole genome shotgun (WGS) entry which is preliminary data.</text>
</comment>